<comment type="caution">
    <text evidence="6">The sequence shown here is derived from an EMBL/GenBank/DDBJ whole genome shotgun (WGS) entry which is preliminary data.</text>
</comment>
<reference evidence="6" key="1">
    <citation type="journal article" date="2021" name="bioRxiv">
        <title>Whole Genome Assembly and Annotation of Northern Wild Rice, Zizania palustris L., Supports a Whole Genome Duplication in the Zizania Genus.</title>
        <authorList>
            <person name="Haas M."/>
            <person name="Kono T."/>
            <person name="Macchietto M."/>
            <person name="Millas R."/>
            <person name="McGilp L."/>
            <person name="Shao M."/>
            <person name="Duquette J."/>
            <person name="Hirsch C.N."/>
            <person name="Kimball J."/>
        </authorList>
    </citation>
    <scope>NUCLEOTIDE SEQUENCE</scope>
    <source>
        <tissue evidence="6">Fresh leaf tissue</tissue>
    </source>
</reference>
<keyword evidence="5" id="KW-0812">Transmembrane</keyword>
<dbReference type="GO" id="GO:0005506">
    <property type="term" value="F:iron ion binding"/>
    <property type="evidence" value="ECO:0007669"/>
    <property type="project" value="InterPro"/>
</dbReference>
<evidence type="ECO:0000256" key="3">
    <source>
        <dbReference type="ARBA" id="ARBA00023004"/>
    </source>
</evidence>
<dbReference type="PANTHER" id="PTHR47955">
    <property type="entry name" value="CYTOCHROME P450 FAMILY 71 PROTEIN"/>
    <property type="match status" value="1"/>
</dbReference>
<feature type="region of interest" description="Disordered" evidence="4">
    <location>
        <begin position="134"/>
        <end position="181"/>
    </location>
</feature>
<evidence type="ECO:0000256" key="1">
    <source>
        <dbReference type="ARBA" id="ARBA00010617"/>
    </source>
</evidence>
<gene>
    <name evidence="6" type="ORF">GUJ93_ZPchr0320g33492</name>
</gene>
<evidence type="ECO:0000256" key="2">
    <source>
        <dbReference type="ARBA" id="ARBA00022723"/>
    </source>
</evidence>
<accession>A0A8J5RCL0</accession>
<keyword evidence="3" id="KW-0408">Iron</keyword>
<dbReference type="Pfam" id="PF00067">
    <property type="entry name" value="p450"/>
    <property type="match status" value="1"/>
</dbReference>
<sequence>MQVAMAAGDISLFVLLLAIPIVLFFTIRRSGQPRGAGGKGRLPPGPWALPVIGHLHHLAGDLPHRALRALARRHGPLMLLRLGELQAVVASSPDAAREIMKTHDAAFASRPLSSMQRLAYQDALGIIFAPTATGGGSSARYAPSSSSAPAASSPSAPSARASSAASSAPSRRPRHPPPPRR</sequence>
<dbReference type="InterPro" id="IPR001128">
    <property type="entry name" value="Cyt_P450"/>
</dbReference>
<dbReference type="AlphaFoldDB" id="A0A8J5RCL0"/>
<evidence type="ECO:0000256" key="4">
    <source>
        <dbReference type="SAM" id="MobiDB-lite"/>
    </source>
</evidence>
<dbReference type="GO" id="GO:0020037">
    <property type="term" value="F:heme binding"/>
    <property type="evidence" value="ECO:0007669"/>
    <property type="project" value="InterPro"/>
</dbReference>
<dbReference type="Proteomes" id="UP000729402">
    <property type="component" value="Unassembled WGS sequence"/>
</dbReference>
<feature type="compositionally biased region" description="Basic residues" evidence="4">
    <location>
        <begin position="171"/>
        <end position="181"/>
    </location>
</feature>
<protein>
    <submittedName>
        <fullName evidence="6">Uncharacterized protein</fullName>
    </submittedName>
</protein>
<keyword evidence="7" id="KW-1185">Reference proteome</keyword>
<dbReference type="GO" id="GO:0004497">
    <property type="term" value="F:monooxygenase activity"/>
    <property type="evidence" value="ECO:0007669"/>
    <property type="project" value="InterPro"/>
</dbReference>
<reference evidence="6" key="2">
    <citation type="submission" date="2021-02" db="EMBL/GenBank/DDBJ databases">
        <authorList>
            <person name="Kimball J.A."/>
            <person name="Haas M.W."/>
            <person name="Macchietto M."/>
            <person name="Kono T."/>
            <person name="Duquette J."/>
            <person name="Shao M."/>
        </authorList>
    </citation>
    <scope>NUCLEOTIDE SEQUENCE</scope>
    <source>
        <tissue evidence="6">Fresh leaf tissue</tissue>
    </source>
</reference>
<dbReference type="PANTHER" id="PTHR47955:SF21">
    <property type="entry name" value="OS06G0642300 PROTEIN"/>
    <property type="match status" value="1"/>
</dbReference>
<evidence type="ECO:0000313" key="6">
    <source>
        <dbReference type="EMBL" id="KAG8042790.1"/>
    </source>
</evidence>
<evidence type="ECO:0000256" key="5">
    <source>
        <dbReference type="SAM" id="Phobius"/>
    </source>
</evidence>
<dbReference type="GO" id="GO:0016705">
    <property type="term" value="F:oxidoreductase activity, acting on paired donors, with incorporation or reduction of molecular oxygen"/>
    <property type="evidence" value="ECO:0007669"/>
    <property type="project" value="InterPro"/>
</dbReference>
<organism evidence="6 7">
    <name type="scientific">Zizania palustris</name>
    <name type="common">Northern wild rice</name>
    <dbReference type="NCBI Taxonomy" id="103762"/>
    <lineage>
        <taxon>Eukaryota</taxon>
        <taxon>Viridiplantae</taxon>
        <taxon>Streptophyta</taxon>
        <taxon>Embryophyta</taxon>
        <taxon>Tracheophyta</taxon>
        <taxon>Spermatophyta</taxon>
        <taxon>Magnoliopsida</taxon>
        <taxon>Liliopsida</taxon>
        <taxon>Poales</taxon>
        <taxon>Poaceae</taxon>
        <taxon>BOP clade</taxon>
        <taxon>Oryzoideae</taxon>
        <taxon>Oryzeae</taxon>
        <taxon>Zizaniinae</taxon>
        <taxon>Zizania</taxon>
    </lineage>
</organism>
<keyword evidence="2" id="KW-0479">Metal-binding</keyword>
<feature type="compositionally biased region" description="Low complexity" evidence="4">
    <location>
        <begin position="138"/>
        <end position="170"/>
    </location>
</feature>
<evidence type="ECO:0000313" key="7">
    <source>
        <dbReference type="Proteomes" id="UP000729402"/>
    </source>
</evidence>
<keyword evidence="5" id="KW-0472">Membrane</keyword>
<dbReference type="EMBL" id="JAAALK010001586">
    <property type="protein sequence ID" value="KAG8042790.1"/>
    <property type="molecule type" value="Genomic_DNA"/>
</dbReference>
<dbReference type="OrthoDB" id="693761at2759"/>
<feature type="transmembrane region" description="Helical" evidence="5">
    <location>
        <begin position="6"/>
        <end position="27"/>
    </location>
</feature>
<keyword evidence="5" id="KW-1133">Transmembrane helix</keyword>
<comment type="similarity">
    <text evidence="1">Belongs to the cytochrome P450 family.</text>
</comment>
<proteinExistence type="inferred from homology"/>
<name>A0A8J5RCL0_ZIZPA</name>